<dbReference type="EC" id="4.2.1.17" evidence="5"/>
<evidence type="ECO:0000256" key="12">
    <source>
        <dbReference type="ARBA" id="ARBA00023268"/>
    </source>
</evidence>
<comment type="similarity">
    <text evidence="2">In the central section; belongs to the 3-hydroxyacyl-CoA dehydrogenase family.</text>
</comment>
<comment type="catalytic activity">
    <reaction evidence="13">
        <text>a (3S)-3-hydroxyacyl-CoA + NAD(+) = a 3-oxoacyl-CoA + NADH + H(+)</text>
        <dbReference type="Rhea" id="RHEA:22432"/>
        <dbReference type="ChEBI" id="CHEBI:15378"/>
        <dbReference type="ChEBI" id="CHEBI:57318"/>
        <dbReference type="ChEBI" id="CHEBI:57540"/>
        <dbReference type="ChEBI" id="CHEBI:57945"/>
        <dbReference type="ChEBI" id="CHEBI:90726"/>
        <dbReference type="EC" id="1.1.1.35"/>
    </reaction>
</comment>
<dbReference type="InterPro" id="IPR001753">
    <property type="entry name" value="Enoyl-CoA_hydra/iso"/>
</dbReference>
<dbReference type="Proteomes" id="UP000031631">
    <property type="component" value="Chromosome"/>
</dbReference>
<keyword evidence="7" id="KW-0442">Lipid degradation</keyword>
<evidence type="ECO:0000256" key="7">
    <source>
        <dbReference type="ARBA" id="ARBA00022963"/>
    </source>
</evidence>
<dbReference type="GO" id="GO:0016853">
    <property type="term" value="F:isomerase activity"/>
    <property type="evidence" value="ECO:0007669"/>
    <property type="project" value="UniProtKB-KW"/>
</dbReference>
<organism evidence="16 17">
    <name type="scientific">Thiolapillus brandeum</name>
    <dbReference type="NCBI Taxonomy" id="1076588"/>
    <lineage>
        <taxon>Bacteria</taxon>
        <taxon>Pseudomonadati</taxon>
        <taxon>Pseudomonadota</taxon>
        <taxon>Gammaproteobacteria</taxon>
        <taxon>Chromatiales</taxon>
        <taxon>Sedimenticolaceae</taxon>
        <taxon>Thiolapillus</taxon>
    </lineage>
</organism>
<comment type="similarity">
    <text evidence="3">In the N-terminal section; belongs to the enoyl-CoA hydratase/isomerase family.</text>
</comment>
<dbReference type="GO" id="GO:0006635">
    <property type="term" value="P:fatty acid beta-oxidation"/>
    <property type="evidence" value="ECO:0007669"/>
    <property type="project" value="UniProtKB-UniPathway"/>
</dbReference>
<evidence type="ECO:0000256" key="6">
    <source>
        <dbReference type="ARBA" id="ARBA00022832"/>
    </source>
</evidence>
<dbReference type="PROSITE" id="PS00067">
    <property type="entry name" value="3HCDH"/>
    <property type="match status" value="1"/>
</dbReference>
<evidence type="ECO:0000256" key="3">
    <source>
        <dbReference type="ARBA" id="ARBA00008750"/>
    </source>
</evidence>
<dbReference type="AlphaFoldDB" id="A0A7U6JIY6"/>
<keyword evidence="17" id="KW-1185">Reference proteome</keyword>
<dbReference type="InterPro" id="IPR006180">
    <property type="entry name" value="3-OHacyl-CoA_DH_CS"/>
</dbReference>
<evidence type="ECO:0000256" key="10">
    <source>
        <dbReference type="ARBA" id="ARBA00023098"/>
    </source>
</evidence>
<comment type="similarity">
    <text evidence="4">Belongs to the 3-hydroxyacyl-CoA dehydrogenase family.</text>
</comment>
<dbReference type="Gene3D" id="3.40.50.720">
    <property type="entry name" value="NAD(P)-binding Rossmann-like Domain"/>
    <property type="match status" value="1"/>
</dbReference>
<evidence type="ECO:0000256" key="5">
    <source>
        <dbReference type="ARBA" id="ARBA00012076"/>
    </source>
</evidence>
<evidence type="ECO:0000256" key="11">
    <source>
        <dbReference type="ARBA" id="ARBA00023239"/>
    </source>
</evidence>
<evidence type="ECO:0000256" key="13">
    <source>
        <dbReference type="ARBA" id="ARBA00049556"/>
    </source>
</evidence>
<dbReference type="InterPro" id="IPR050136">
    <property type="entry name" value="FA_oxidation_alpha_subunit"/>
</dbReference>
<dbReference type="InterPro" id="IPR036291">
    <property type="entry name" value="NAD(P)-bd_dom_sf"/>
</dbReference>
<proteinExistence type="inferred from homology"/>
<feature type="domain" description="3-hydroxyacyl-CoA dehydrogenase C-terminal" evidence="14">
    <location>
        <begin position="481"/>
        <end position="572"/>
    </location>
</feature>
<dbReference type="EMBL" id="AP012273">
    <property type="protein sequence ID" value="BAO44665.1"/>
    <property type="molecule type" value="Genomic_DNA"/>
</dbReference>
<evidence type="ECO:0000256" key="1">
    <source>
        <dbReference type="ARBA" id="ARBA00005005"/>
    </source>
</evidence>
<evidence type="ECO:0000313" key="17">
    <source>
        <dbReference type="Proteomes" id="UP000031631"/>
    </source>
</evidence>
<sequence length="676" mass="75227">MNKHFHLQQDEYGIAWLTFDSPGKAANVLTGEALEEFDTQLVTIAQSHPKGLVIQSGKKNGFIAGADVKAFARIGSPQEAQALILRVHDIFRRLEALSFPTVALIHGFCLGGGLELALACRYRIASTDPTTRLGFPEVRLGIFPGFGGTWRSTRLLGHTQAMALMLSGRNLVAKQAKSMGLVDHALPQRQLKNAARHLIREQPPGRKPSFRQRLPGSTPLRPIMANIFRRQVRKQAGKEHYPAPYALIDHWRKHANHAADMYASEARRVPELLTGKTARNLIRLFLLQDDLKNLAADSDFRAHHVHVIGGGVMGGDIAAWCVLRGMRVTLQDRGPEQLGRAVRRARQLFQRKLRDRYRIQEAMDRFIPDHQGNGLGKADVVIEAIFEDPAAKQALFKDIEPHMKKDAILASNTSSIPLQQLGAGLVDPKRIIGLHFFNPVARMPLVEIVTTHETPPDLARDANGFVRRIGKLPLPVRSEPGFLVNRVLMPYLMEAVILLDEGVPATDIDRAARNFGMPMGPVELADTVGLDICLSVAEKLSTLLHGKVPGNLQALVEQEQLGRKTGRGFYEWSKGKPRREKSTTEPDVLEHYSDRMILRLINESVACLHEGIVADADKVDAGVVFGTGFAPFRGGPLHYVREQGPDRFFSKLQKLEYTYGERFAPDSGWEEFLKES</sequence>
<comment type="pathway">
    <text evidence="1">Lipid metabolism; fatty acid beta-oxidation.</text>
</comment>
<dbReference type="SUPFAM" id="SSF48179">
    <property type="entry name" value="6-phosphogluconate dehydrogenase C-terminal domain-like"/>
    <property type="match status" value="2"/>
</dbReference>
<dbReference type="InterPro" id="IPR006176">
    <property type="entry name" value="3-OHacyl-CoA_DH_NAD-bd"/>
</dbReference>
<dbReference type="Pfam" id="PF00725">
    <property type="entry name" value="3HCDH"/>
    <property type="match status" value="1"/>
</dbReference>
<keyword evidence="16" id="KW-0413">Isomerase</keyword>
<keyword evidence="8 16" id="KW-0560">Oxidoreductase</keyword>
<gene>
    <name evidence="16" type="ORF">TBH_C1748</name>
</gene>
<dbReference type="GO" id="GO:0004300">
    <property type="term" value="F:enoyl-CoA hydratase activity"/>
    <property type="evidence" value="ECO:0007669"/>
    <property type="project" value="UniProtKB-EC"/>
</dbReference>
<keyword evidence="6" id="KW-0276">Fatty acid metabolism</keyword>
<dbReference type="SUPFAM" id="SSF51735">
    <property type="entry name" value="NAD(P)-binding Rossmann-fold domains"/>
    <property type="match status" value="1"/>
</dbReference>
<keyword evidence="9" id="KW-0520">NAD</keyword>
<dbReference type="Pfam" id="PF02737">
    <property type="entry name" value="3HCDH_N"/>
    <property type="match status" value="1"/>
</dbReference>
<dbReference type="RefSeq" id="WP_041067730.1">
    <property type="nucleotide sequence ID" value="NZ_AP012273.1"/>
</dbReference>
<feature type="domain" description="3-hydroxyacyl-CoA dehydrogenase NAD binding" evidence="15">
    <location>
        <begin position="304"/>
        <end position="477"/>
    </location>
</feature>
<dbReference type="InterPro" id="IPR008927">
    <property type="entry name" value="6-PGluconate_DH-like_C_sf"/>
</dbReference>
<dbReference type="Gene3D" id="1.10.1040.10">
    <property type="entry name" value="N-(1-d-carboxylethyl)-l-norvaline Dehydrogenase, domain 2"/>
    <property type="match status" value="2"/>
</dbReference>
<evidence type="ECO:0000256" key="2">
    <source>
        <dbReference type="ARBA" id="ARBA00007005"/>
    </source>
</evidence>
<evidence type="ECO:0000259" key="14">
    <source>
        <dbReference type="Pfam" id="PF00725"/>
    </source>
</evidence>
<dbReference type="InterPro" id="IPR029045">
    <property type="entry name" value="ClpP/crotonase-like_dom_sf"/>
</dbReference>
<evidence type="ECO:0000313" key="16">
    <source>
        <dbReference type="EMBL" id="BAO44665.1"/>
    </source>
</evidence>
<dbReference type="Gene3D" id="3.90.226.10">
    <property type="entry name" value="2-enoyl-CoA Hydratase, Chain A, domain 1"/>
    <property type="match status" value="1"/>
</dbReference>
<accession>A0A7U6JIY6</accession>
<evidence type="ECO:0000256" key="8">
    <source>
        <dbReference type="ARBA" id="ARBA00023002"/>
    </source>
</evidence>
<dbReference type="GO" id="GO:0070403">
    <property type="term" value="F:NAD+ binding"/>
    <property type="evidence" value="ECO:0007669"/>
    <property type="project" value="InterPro"/>
</dbReference>
<dbReference type="InterPro" id="IPR013328">
    <property type="entry name" value="6PGD_dom2"/>
</dbReference>
<reference evidence="16 17" key="1">
    <citation type="journal article" date="2014" name="PLoS ONE">
        <title>Physiological and genomic features of a novel sulfur-oxidizing gammaproteobacterium belonging to a previously uncultivated symbiotic lineage isolated from a hydrothermal vent.</title>
        <authorList>
            <person name="Nunoura T."/>
            <person name="Takaki Y."/>
            <person name="Kazama H."/>
            <person name="Kakuta J."/>
            <person name="Shimamura S."/>
            <person name="Makita H."/>
            <person name="Hirai M."/>
            <person name="Miyazaki M."/>
            <person name="Takai K."/>
        </authorList>
    </citation>
    <scope>NUCLEOTIDE SEQUENCE [LARGE SCALE GENOMIC DNA]</scope>
    <source>
        <strain evidence="16 17">Hiromi1</strain>
    </source>
</reference>
<dbReference type="PANTHER" id="PTHR43612:SF3">
    <property type="entry name" value="TRIFUNCTIONAL ENZYME SUBUNIT ALPHA, MITOCHONDRIAL"/>
    <property type="match status" value="1"/>
</dbReference>
<dbReference type="Pfam" id="PF00378">
    <property type="entry name" value="ECH_1"/>
    <property type="match status" value="1"/>
</dbReference>
<dbReference type="GO" id="GO:0016509">
    <property type="term" value="F:long-chain (3S)-3-hydroxyacyl-CoA dehydrogenase (NAD+) activity"/>
    <property type="evidence" value="ECO:0007669"/>
    <property type="project" value="TreeGrafter"/>
</dbReference>
<keyword evidence="12" id="KW-0511">Multifunctional enzyme</keyword>
<dbReference type="InterPro" id="IPR006108">
    <property type="entry name" value="3HC_DH_C"/>
</dbReference>
<evidence type="ECO:0000256" key="9">
    <source>
        <dbReference type="ARBA" id="ARBA00023027"/>
    </source>
</evidence>
<dbReference type="CDD" id="cd06558">
    <property type="entry name" value="crotonase-like"/>
    <property type="match status" value="1"/>
</dbReference>
<dbReference type="KEGG" id="tbn:TBH_C1748"/>
<dbReference type="PANTHER" id="PTHR43612">
    <property type="entry name" value="TRIFUNCTIONAL ENZYME SUBUNIT ALPHA"/>
    <property type="match status" value="1"/>
</dbReference>
<dbReference type="UniPathway" id="UPA00659"/>
<dbReference type="OrthoDB" id="5389341at2"/>
<evidence type="ECO:0000256" key="4">
    <source>
        <dbReference type="ARBA" id="ARBA00009463"/>
    </source>
</evidence>
<keyword evidence="10" id="KW-0443">Lipid metabolism</keyword>
<keyword evidence="11 16" id="KW-0456">Lyase</keyword>
<name>A0A7U6JIY6_9GAMM</name>
<dbReference type="SUPFAM" id="SSF52096">
    <property type="entry name" value="ClpP/crotonase"/>
    <property type="match status" value="1"/>
</dbReference>
<protein>
    <recommendedName>
        <fullName evidence="5">enoyl-CoA hydratase</fullName>
        <ecNumber evidence="5">4.2.1.17</ecNumber>
    </recommendedName>
</protein>
<evidence type="ECO:0000259" key="15">
    <source>
        <dbReference type="Pfam" id="PF02737"/>
    </source>
</evidence>